<dbReference type="InterPro" id="IPR016709">
    <property type="entry name" value="HadA-like"/>
</dbReference>
<organism evidence="2 3">
    <name type="scientific">Phaeobacter gallaeciensis</name>
    <dbReference type="NCBI Taxonomy" id="60890"/>
    <lineage>
        <taxon>Bacteria</taxon>
        <taxon>Pseudomonadati</taxon>
        <taxon>Pseudomonadota</taxon>
        <taxon>Alphaproteobacteria</taxon>
        <taxon>Rhodobacterales</taxon>
        <taxon>Roseobacteraceae</taxon>
        <taxon>Phaeobacter</taxon>
    </lineage>
</organism>
<dbReference type="PATRIC" id="fig|60890.4.peg.1315"/>
<dbReference type="InterPro" id="IPR029069">
    <property type="entry name" value="HotDog_dom_sf"/>
</dbReference>
<dbReference type="Proteomes" id="UP000092565">
    <property type="component" value="Chromosome"/>
</dbReference>
<feature type="domain" description="FAS1-like dehydratase" evidence="1">
    <location>
        <begin position="6"/>
        <end position="133"/>
    </location>
</feature>
<dbReference type="OrthoDB" id="5522043at2"/>
<name>A0A1B0ZQ12_9RHOB</name>
<proteinExistence type="predicted"/>
<evidence type="ECO:0000313" key="2">
    <source>
        <dbReference type="EMBL" id="ANP36257.1"/>
    </source>
</evidence>
<dbReference type="InterPro" id="IPR039569">
    <property type="entry name" value="FAS1-like_DH_region"/>
</dbReference>
<protein>
    <submittedName>
        <fullName evidence="2">Acyl dehydratase</fullName>
    </submittedName>
</protein>
<keyword evidence="3" id="KW-1185">Reference proteome</keyword>
<dbReference type="CDD" id="cd03441">
    <property type="entry name" value="R_hydratase_like"/>
    <property type="match status" value="1"/>
</dbReference>
<gene>
    <name evidence="2" type="ORF">JL2886_01339</name>
</gene>
<dbReference type="EMBL" id="CP015124">
    <property type="protein sequence ID" value="ANP36257.1"/>
    <property type="molecule type" value="Genomic_DNA"/>
</dbReference>
<dbReference type="Pfam" id="PF13452">
    <property type="entry name" value="FAS1_DH_region"/>
    <property type="match status" value="1"/>
</dbReference>
<evidence type="ECO:0000313" key="3">
    <source>
        <dbReference type="Proteomes" id="UP000092565"/>
    </source>
</evidence>
<dbReference type="PIRSF" id="PIRSF018072">
    <property type="entry name" value="UCP018072"/>
    <property type="match status" value="1"/>
</dbReference>
<dbReference type="RefSeq" id="WP_065271260.1">
    <property type="nucleotide sequence ID" value="NZ_CP015124.1"/>
</dbReference>
<dbReference type="SUPFAM" id="SSF54637">
    <property type="entry name" value="Thioesterase/thiol ester dehydrase-isomerase"/>
    <property type="match status" value="1"/>
</dbReference>
<dbReference type="AlphaFoldDB" id="A0A1B0ZQ12"/>
<evidence type="ECO:0000259" key="1">
    <source>
        <dbReference type="Pfam" id="PF13452"/>
    </source>
</evidence>
<accession>A0A1B0ZQ12</accession>
<dbReference type="Gene3D" id="3.10.129.10">
    <property type="entry name" value="Hotdog Thioesterase"/>
    <property type="match status" value="1"/>
</dbReference>
<sequence length="148" mass="16280">MIDTSYIGHVTDPYAVTVEKGRLRDFARATGQSDRVYLDEEAAKAAGYRGLLAPPTYLFSLDLDREDPFYFITLLKIDIAKVLHGEQAFTYGAPMCAGDTITLVSKVTDIYAKKGGAMEFVHLKTSATNQLGEDAGSMTRTVIVRHPQ</sequence>
<reference evidence="2 3" key="1">
    <citation type="submission" date="2016-04" db="EMBL/GenBank/DDBJ databases">
        <authorList>
            <person name="Evans L.H."/>
            <person name="Alamgir A."/>
            <person name="Owens N."/>
            <person name="Weber N.D."/>
            <person name="Virtaneva K."/>
            <person name="Barbian K."/>
            <person name="Babar A."/>
            <person name="Rosenke K."/>
        </authorList>
    </citation>
    <scope>NUCLEOTIDE SEQUENCE [LARGE SCALE GENOMIC DNA]</scope>
    <source>
        <strain evidence="2 3">JL2886</strain>
    </source>
</reference>